<gene>
    <name evidence="2" type="ORF">EJ06DRAFT_532529</name>
</gene>
<evidence type="ECO:0000256" key="1">
    <source>
        <dbReference type="SAM" id="MobiDB-lite"/>
    </source>
</evidence>
<dbReference type="Proteomes" id="UP000799640">
    <property type="component" value="Unassembled WGS sequence"/>
</dbReference>
<organism evidence="2 3">
    <name type="scientific">Trichodelitschia bisporula</name>
    <dbReference type="NCBI Taxonomy" id="703511"/>
    <lineage>
        <taxon>Eukaryota</taxon>
        <taxon>Fungi</taxon>
        <taxon>Dikarya</taxon>
        <taxon>Ascomycota</taxon>
        <taxon>Pezizomycotina</taxon>
        <taxon>Dothideomycetes</taxon>
        <taxon>Dothideomycetes incertae sedis</taxon>
        <taxon>Phaeotrichales</taxon>
        <taxon>Phaeotrichaceae</taxon>
        <taxon>Trichodelitschia</taxon>
    </lineage>
</organism>
<evidence type="ECO:0000313" key="3">
    <source>
        <dbReference type="Proteomes" id="UP000799640"/>
    </source>
</evidence>
<keyword evidence="3" id="KW-1185">Reference proteome</keyword>
<feature type="compositionally biased region" description="Low complexity" evidence="1">
    <location>
        <begin position="8"/>
        <end position="25"/>
    </location>
</feature>
<sequence>MGSLTPETSSRPASAAARMSGGSTAPSSTRCSAASVGLVPPAVSGLRVVSPGPGPGPPLTQFQRLVRRMPAASARVMRERLREEWDEEGEEEMVEKHLWALAGLGGRVLDDYCFERSEGQWGDLGGEGGKVVVGGSVGE</sequence>
<feature type="region of interest" description="Disordered" evidence="1">
    <location>
        <begin position="1"/>
        <end position="31"/>
    </location>
</feature>
<name>A0A6G1HQN8_9PEZI</name>
<evidence type="ECO:0000313" key="2">
    <source>
        <dbReference type="EMBL" id="KAF2398159.1"/>
    </source>
</evidence>
<reference evidence="2" key="1">
    <citation type="journal article" date="2020" name="Stud. Mycol.">
        <title>101 Dothideomycetes genomes: a test case for predicting lifestyles and emergence of pathogens.</title>
        <authorList>
            <person name="Haridas S."/>
            <person name="Albert R."/>
            <person name="Binder M."/>
            <person name="Bloem J."/>
            <person name="Labutti K."/>
            <person name="Salamov A."/>
            <person name="Andreopoulos B."/>
            <person name="Baker S."/>
            <person name="Barry K."/>
            <person name="Bills G."/>
            <person name="Bluhm B."/>
            <person name="Cannon C."/>
            <person name="Castanera R."/>
            <person name="Culley D."/>
            <person name="Daum C."/>
            <person name="Ezra D."/>
            <person name="Gonzalez J."/>
            <person name="Henrissat B."/>
            <person name="Kuo A."/>
            <person name="Liang C."/>
            <person name="Lipzen A."/>
            <person name="Lutzoni F."/>
            <person name="Magnuson J."/>
            <person name="Mondo S."/>
            <person name="Nolan M."/>
            <person name="Ohm R."/>
            <person name="Pangilinan J."/>
            <person name="Park H.-J."/>
            <person name="Ramirez L."/>
            <person name="Alfaro M."/>
            <person name="Sun H."/>
            <person name="Tritt A."/>
            <person name="Yoshinaga Y."/>
            <person name="Zwiers L.-H."/>
            <person name="Turgeon B."/>
            <person name="Goodwin S."/>
            <person name="Spatafora J."/>
            <person name="Crous P."/>
            <person name="Grigoriev I."/>
        </authorList>
    </citation>
    <scope>NUCLEOTIDE SEQUENCE</scope>
    <source>
        <strain evidence="2">CBS 262.69</strain>
    </source>
</reference>
<accession>A0A6G1HQN8</accession>
<proteinExistence type="predicted"/>
<dbReference type="AlphaFoldDB" id="A0A6G1HQN8"/>
<dbReference type="EMBL" id="ML996701">
    <property type="protein sequence ID" value="KAF2398159.1"/>
    <property type="molecule type" value="Genomic_DNA"/>
</dbReference>
<protein>
    <submittedName>
        <fullName evidence="2">Uncharacterized protein</fullName>
    </submittedName>
</protein>